<reference evidence="2 4" key="2">
    <citation type="submission" date="2023-02" db="EMBL/GenBank/DDBJ databases">
        <title>Encephalitozoon hellem ATCC 50451 complete genome.</title>
        <authorList>
            <person name="Mascarenhas dos Santos A.C."/>
            <person name="Julian A.T."/>
            <person name="Pombert J.-F."/>
        </authorList>
    </citation>
    <scope>NUCLEOTIDE SEQUENCE [LARGE SCALE GENOMIC DNA]</scope>
    <source>
        <strain evidence="2 4">ATCC 50451</strain>
    </source>
</reference>
<accession>A0A9Q9F7K3</accession>
<dbReference type="OrthoDB" id="2191612at2759"/>
<evidence type="ECO:0000313" key="1">
    <source>
        <dbReference type="EMBL" id="UTX42383.1"/>
    </source>
</evidence>
<reference evidence="1" key="1">
    <citation type="submission" date="2021-05" db="EMBL/GenBank/DDBJ databases">
        <title>Encephalitozoon hellem ATCC 50604 Complete Genome.</title>
        <authorList>
            <person name="Mascarenhas dos Santos A.C."/>
            <person name="Julian A.T."/>
            <person name="Pombert J.-F."/>
        </authorList>
    </citation>
    <scope>NUCLEOTIDE SEQUENCE</scope>
    <source>
        <strain evidence="1">ATCC 50604</strain>
    </source>
</reference>
<sequence>MSFVLPITSYPKREKRMLQKTVLCHFNAYICESGAASMKLLGLLAIASGAINALKTKALHLNCEQELKPYSAVLSANCMAFALNADNIHETIRYLNSVNIDKAYVLYWNDHDLRQNPMVLHKNGALAPLDPNTNRAKYVLCVEACSCPGSNTRPGNSVPCESICVENNGSTPCSENIYVQREENICNKVVVNPSPRRCGPCEPCDSSSNSECGDRRCKVFPRVSKKVSGSRRRGCPKKVEVVKSQKTFTFDVEKYRRRGDVVVRVCSSDCKDKFESFVLSRNGEIRGRSDKCVPEVLPECLRCPGKIYQLKRRIERDVCQRVCMYINSRCEIFVMVGDCEFYRVIVREGRRRGLHLKKVRGHKLRELIKNGLFGVEFGPVDYSRL</sequence>
<keyword evidence="4" id="KW-1185">Reference proteome</keyword>
<dbReference type="Proteomes" id="UP001217963">
    <property type="component" value="Chromosome I"/>
</dbReference>
<gene>
    <name evidence="1" type="ORF">GPU96_01g00860</name>
    <name evidence="2" type="ORF">PFJ87_01g00790</name>
</gene>
<dbReference type="EMBL" id="CP075147">
    <property type="protein sequence ID" value="UTX42383.1"/>
    <property type="molecule type" value="Genomic_DNA"/>
</dbReference>
<organism evidence="1 3">
    <name type="scientific">Encephalitozoon hellem</name>
    <name type="common">Microsporidian parasite</name>
    <dbReference type="NCBI Taxonomy" id="27973"/>
    <lineage>
        <taxon>Eukaryota</taxon>
        <taxon>Fungi</taxon>
        <taxon>Fungi incertae sedis</taxon>
        <taxon>Microsporidia</taxon>
        <taxon>Unikaryonidae</taxon>
        <taxon>Encephalitozoon</taxon>
    </lineage>
</organism>
<evidence type="ECO:0000313" key="4">
    <source>
        <dbReference type="Proteomes" id="UP001217963"/>
    </source>
</evidence>
<dbReference type="Proteomes" id="UP001059546">
    <property type="component" value="Chromosome I"/>
</dbReference>
<evidence type="ECO:0000313" key="2">
    <source>
        <dbReference type="EMBL" id="WEL37825.1"/>
    </source>
</evidence>
<dbReference type="EMBL" id="CP119062">
    <property type="protein sequence ID" value="WEL37825.1"/>
    <property type="molecule type" value="Genomic_DNA"/>
</dbReference>
<protein>
    <submittedName>
        <fullName evidence="1">Spore wall and anchoring disk complex protein EnP1</fullName>
    </submittedName>
</protein>
<name>A0A9Q9F7K3_ENCHE</name>
<dbReference type="AlphaFoldDB" id="A0A9Q9F7K3"/>
<evidence type="ECO:0000313" key="3">
    <source>
        <dbReference type="Proteomes" id="UP001059546"/>
    </source>
</evidence>
<proteinExistence type="predicted"/>